<accession>A0A9Q3HD57</accession>
<feature type="non-terminal residue" evidence="1">
    <location>
        <position position="1"/>
    </location>
</feature>
<organism evidence="1 2">
    <name type="scientific">Austropuccinia psidii MF-1</name>
    <dbReference type="NCBI Taxonomy" id="1389203"/>
    <lineage>
        <taxon>Eukaryota</taxon>
        <taxon>Fungi</taxon>
        <taxon>Dikarya</taxon>
        <taxon>Basidiomycota</taxon>
        <taxon>Pucciniomycotina</taxon>
        <taxon>Pucciniomycetes</taxon>
        <taxon>Pucciniales</taxon>
        <taxon>Sphaerophragmiaceae</taxon>
        <taxon>Austropuccinia</taxon>
    </lineage>
</organism>
<sequence length="92" mass="10720">DTFKRYAHQACYPHYSSCFNPTLLIYIVRLAVNWALATSCDWARQGFDSPTMYSRVQHSLPSRLILQSQHYSRPVFPKSIRNMQILTKRLGA</sequence>
<keyword evidence="2" id="KW-1185">Reference proteome</keyword>
<gene>
    <name evidence="1" type="ORF">O181_040738</name>
</gene>
<dbReference type="Proteomes" id="UP000765509">
    <property type="component" value="Unassembled WGS sequence"/>
</dbReference>
<reference evidence="1" key="1">
    <citation type="submission" date="2021-03" db="EMBL/GenBank/DDBJ databases">
        <title>Draft genome sequence of rust myrtle Austropuccinia psidii MF-1, a brazilian biotype.</title>
        <authorList>
            <person name="Quecine M.C."/>
            <person name="Pachon D.M.R."/>
            <person name="Bonatelli M.L."/>
            <person name="Correr F.H."/>
            <person name="Franceschini L.M."/>
            <person name="Leite T.F."/>
            <person name="Margarido G.R.A."/>
            <person name="Almeida C.A."/>
            <person name="Ferrarezi J.A."/>
            <person name="Labate C.A."/>
        </authorList>
    </citation>
    <scope>NUCLEOTIDE SEQUENCE</scope>
    <source>
        <strain evidence="1">MF-1</strain>
    </source>
</reference>
<name>A0A9Q3HD57_9BASI</name>
<comment type="caution">
    <text evidence="1">The sequence shown here is derived from an EMBL/GenBank/DDBJ whole genome shotgun (WGS) entry which is preliminary data.</text>
</comment>
<dbReference type="AlphaFoldDB" id="A0A9Q3HD57"/>
<protein>
    <submittedName>
        <fullName evidence="1">Uncharacterized protein</fullName>
    </submittedName>
</protein>
<evidence type="ECO:0000313" key="1">
    <source>
        <dbReference type="EMBL" id="MBW0501023.1"/>
    </source>
</evidence>
<proteinExistence type="predicted"/>
<dbReference type="EMBL" id="AVOT02016105">
    <property type="protein sequence ID" value="MBW0501023.1"/>
    <property type="molecule type" value="Genomic_DNA"/>
</dbReference>
<evidence type="ECO:0000313" key="2">
    <source>
        <dbReference type="Proteomes" id="UP000765509"/>
    </source>
</evidence>